<dbReference type="Proteomes" id="UP000305778">
    <property type="component" value="Unassembled WGS sequence"/>
</dbReference>
<dbReference type="InterPro" id="IPR047951">
    <property type="entry name" value="Transpos_ISL3"/>
</dbReference>
<feature type="domain" description="Transposase IS204/IS1001/IS1096/IS1165 DDE" evidence="1">
    <location>
        <begin position="41"/>
        <end position="127"/>
    </location>
</feature>
<comment type="caution">
    <text evidence="2">The sequence shown here is derived from an EMBL/GenBank/DDBJ whole genome shotgun (WGS) entry which is preliminary data.</text>
</comment>
<feature type="non-terminal residue" evidence="2">
    <location>
        <position position="1"/>
    </location>
</feature>
<reference evidence="2 3" key="1">
    <citation type="submission" date="2019-04" db="EMBL/GenBank/DDBJ databases">
        <title>Streptomyces oryziradicis sp. nov., a novel actinomycete isolated from rhizosphere soil of rice (Oryza sativa L.).</title>
        <authorList>
            <person name="Li C."/>
        </authorList>
    </citation>
    <scope>NUCLEOTIDE SEQUENCE [LARGE SCALE GENOMIC DNA]</scope>
    <source>
        <strain evidence="2 3">NEAU-C40</strain>
    </source>
</reference>
<dbReference type="PANTHER" id="PTHR33498:SF1">
    <property type="entry name" value="TRANSPOSASE FOR INSERTION SEQUENCE ELEMENT IS1557"/>
    <property type="match status" value="1"/>
</dbReference>
<dbReference type="EMBL" id="SUMC01000122">
    <property type="protein sequence ID" value="TJZ98926.1"/>
    <property type="molecule type" value="Genomic_DNA"/>
</dbReference>
<evidence type="ECO:0000259" key="1">
    <source>
        <dbReference type="Pfam" id="PF01610"/>
    </source>
</evidence>
<evidence type="ECO:0000313" key="3">
    <source>
        <dbReference type="Proteomes" id="UP000305778"/>
    </source>
</evidence>
<dbReference type="AlphaFoldDB" id="A0A4U0RTZ6"/>
<keyword evidence="3" id="KW-1185">Reference proteome</keyword>
<evidence type="ECO:0000313" key="2">
    <source>
        <dbReference type="EMBL" id="TJZ98926.1"/>
    </source>
</evidence>
<dbReference type="PANTHER" id="PTHR33498">
    <property type="entry name" value="TRANSPOSASE FOR INSERTION SEQUENCE ELEMENT IS1557"/>
    <property type="match status" value="1"/>
</dbReference>
<dbReference type="InterPro" id="IPR002560">
    <property type="entry name" value="Transposase_DDE"/>
</dbReference>
<dbReference type="OrthoDB" id="3238779at2"/>
<dbReference type="Pfam" id="PF01610">
    <property type="entry name" value="DDE_Tnp_ISL3"/>
    <property type="match status" value="1"/>
</dbReference>
<accession>A0A4U0RTZ6</accession>
<name>A0A4U0RTZ6_9ACTN</name>
<proteinExistence type="predicted"/>
<gene>
    <name evidence="2" type="ORF">FCI23_47575</name>
</gene>
<organism evidence="2 3">
    <name type="scientific">Actinacidiphila oryziradicis</name>
    <dbReference type="NCBI Taxonomy" id="2571141"/>
    <lineage>
        <taxon>Bacteria</taxon>
        <taxon>Bacillati</taxon>
        <taxon>Actinomycetota</taxon>
        <taxon>Actinomycetes</taxon>
        <taxon>Kitasatosporales</taxon>
        <taxon>Streptomycetaceae</taxon>
        <taxon>Actinacidiphila</taxon>
    </lineage>
</organism>
<sequence length="130" mass="14670">HRRSHRAAELAVERARYEADRAERAFGQVEPENRLVARSLFAKLLAHHEHSAGEHAALQEWIEAVTADDLPALHGFVHDLEKDRQAVQCGLDLPYSNGATEGINNKTKLLKRQTYGRAGFALLRQRILLN</sequence>
<protein>
    <submittedName>
        <fullName evidence="2">Transposase</fullName>
    </submittedName>
</protein>
<dbReference type="RefSeq" id="WP_136730253.1">
    <property type="nucleotide sequence ID" value="NZ_SUMC01000122.1"/>
</dbReference>